<gene>
    <name evidence="2" type="ORF">Gogos_009018</name>
</gene>
<evidence type="ECO:0000313" key="2">
    <source>
        <dbReference type="EMBL" id="MBA0746508.1"/>
    </source>
</evidence>
<comment type="caution">
    <text evidence="2">The sequence shown here is derived from an EMBL/GenBank/DDBJ whole genome shotgun (WGS) entry which is preliminary data.</text>
</comment>
<dbReference type="EMBL" id="JABEZY010000009">
    <property type="protein sequence ID" value="MBA0746508.1"/>
    <property type="molecule type" value="Genomic_DNA"/>
</dbReference>
<organism evidence="2 3">
    <name type="scientific">Gossypium gossypioides</name>
    <name type="common">Mexican cotton</name>
    <name type="synonym">Selera gossypioides</name>
    <dbReference type="NCBI Taxonomy" id="34282"/>
    <lineage>
        <taxon>Eukaryota</taxon>
        <taxon>Viridiplantae</taxon>
        <taxon>Streptophyta</taxon>
        <taxon>Embryophyta</taxon>
        <taxon>Tracheophyta</taxon>
        <taxon>Spermatophyta</taxon>
        <taxon>Magnoliopsida</taxon>
        <taxon>eudicotyledons</taxon>
        <taxon>Gunneridae</taxon>
        <taxon>Pentapetalae</taxon>
        <taxon>rosids</taxon>
        <taxon>malvids</taxon>
        <taxon>Malvales</taxon>
        <taxon>Malvaceae</taxon>
        <taxon>Malvoideae</taxon>
        <taxon>Gossypium</taxon>
    </lineage>
</organism>
<reference evidence="2 3" key="1">
    <citation type="journal article" date="2019" name="Genome Biol. Evol.">
        <title>Insights into the evolution of the New World diploid cottons (Gossypium, subgenus Houzingenia) based on genome sequencing.</title>
        <authorList>
            <person name="Grover C.E."/>
            <person name="Arick M.A. 2nd"/>
            <person name="Thrash A."/>
            <person name="Conover J.L."/>
            <person name="Sanders W.S."/>
            <person name="Peterson D.G."/>
            <person name="Frelichowski J.E."/>
            <person name="Scheffler J.A."/>
            <person name="Scheffler B.E."/>
            <person name="Wendel J.F."/>
        </authorList>
    </citation>
    <scope>NUCLEOTIDE SEQUENCE [LARGE SCALE GENOMIC DNA]</scope>
    <source>
        <strain evidence="2">5</strain>
        <tissue evidence="2">Leaf</tissue>
    </source>
</reference>
<evidence type="ECO:0000313" key="3">
    <source>
        <dbReference type="Proteomes" id="UP000593579"/>
    </source>
</evidence>
<proteinExistence type="predicted"/>
<dbReference type="AlphaFoldDB" id="A0A7J9CDP5"/>
<keyword evidence="3" id="KW-1185">Reference proteome</keyword>
<sequence>MTKTLSSVDFTANSSGSNNGIDRVTNTVRRRAVFPPDLDDLTVDGNGRAMHLEENAKASYKAKLIGASIESNQLVKMDKDFELKDRDVVMEFIDGIPSLTFFDRVSQFIDRKRSLTVIVKLLRRRIGFNALYNRVSTSWNLKNRFQLMDLENGFFLLLFQNKDDLDRVIFWGPWAIFRHYLFVRPRASTFSINNDGQLELGGYGSLWPVDAGGTPAAGARP</sequence>
<dbReference type="Proteomes" id="UP000593579">
    <property type="component" value="Unassembled WGS sequence"/>
</dbReference>
<name>A0A7J9CDP5_GOSGO</name>
<dbReference type="Pfam" id="PF14111">
    <property type="entry name" value="DUF4283"/>
    <property type="match status" value="1"/>
</dbReference>
<dbReference type="OrthoDB" id="995980at2759"/>
<protein>
    <recommendedName>
        <fullName evidence="1">DUF4283 domain-containing protein</fullName>
    </recommendedName>
</protein>
<feature type="domain" description="DUF4283" evidence="1">
    <location>
        <begin position="115"/>
        <end position="191"/>
    </location>
</feature>
<evidence type="ECO:0000259" key="1">
    <source>
        <dbReference type="Pfam" id="PF14111"/>
    </source>
</evidence>
<accession>A0A7J9CDP5</accession>
<dbReference type="InterPro" id="IPR025558">
    <property type="entry name" value="DUF4283"/>
</dbReference>